<evidence type="ECO:0000313" key="3">
    <source>
        <dbReference type="EMBL" id="EUN32454.1"/>
    </source>
</evidence>
<feature type="signal peptide" evidence="2">
    <location>
        <begin position="1"/>
        <end position="21"/>
    </location>
</feature>
<feature type="chain" id="PRO_5004891840" description="Peptidase metallopeptidase domain-containing protein" evidence="2">
    <location>
        <begin position="22"/>
        <end position="647"/>
    </location>
</feature>
<dbReference type="Proteomes" id="UP000054337">
    <property type="component" value="Unassembled WGS sequence"/>
</dbReference>
<dbReference type="InterPro" id="IPR024079">
    <property type="entry name" value="MetalloPept_cat_dom_sf"/>
</dbReference>
<feature type="region of interest" description="Disordered" evidence="1">
    <location>
        <begin position="336"/>
        <end position="371"/>
    </location>
</feature>
<evidence type="ECO:0008006" key="5">
    <source>
        <dbReference type="Google" id="ProtNLM"/>
    </source>
</evidence>
<feature type="compositionally biased region" description="Basic and acidic residues" evidence="1">
    <location>
        <begin position="348"/>
        <end position="360"/>
    </location>
</feature>
<keyword evidence="4" id="KW-1185">Reference proteome</keyword>
<dbReference type="HOGENOM" id="CLU_423334_0_0_1"/>
<dbReference type="GO" id="GO:0008237">
    <property type="term" value="F:metallopeptidase activity"/>
    <property type="evidence" value="ECO:0007669"/>
    <property type="project" value="InterPro"/>
</dbReference>
<dbReference type="Gene3D" id="3.40.390.10">
    <property type="entry name" value="Collagenase (Catalytic Domain)"/>
    <property type="match status" value="1"/>
</dbReference>
<reference evidence="3 4" key="1">
    <citation type="journal article" date="2013" name="PLoS Genet.">
        <title>Comparative genome structure, secondary metabolite, and effector coding capacity across Cochliobolus pathogens.</title>
        <authorList>
            <person name="Condon B.J."/>
            <person name="Leng Y."/>
            <person name="Wu D."/>
            <person name="Bushley K.E."/>
            <person name="Ohm R.A."/>
            <person name="Otillar R."/>
            <person name="Martin J."/>
            <person name="Schackwitz W."/>
            <person name="Grimwood J."/>
            <person name="MohdZainudin N."/>
            <person name="Xue C."/>
            <person name="Wang R."/>
            <person name="Manning V.A."/>
            <person name="Dhillon B."/>
            <person name="Tu Z.J."/>
            <person name="Steffenson B.J."/>
            <person name="Salamov A."/>
            <person name="Sun H."/>
            <person name="Lowry S."/>
            <person name="LaButti K."/>
            <person name="Han J."/>
            <person name="Copeland A."/>
            <person name="Lindquist E."/>
            <person name="Barry K."/>
            <person name="Schmutz J."/>
            <person name="Baker S.E."/>
            <person name="Ciuffetti L.M."/>
            <person name="Grigoriev I.V."/>
            <person name="Zhong S."/>
            <person name="Turgeon B.G."/>
        </authorList>
    </citation>
    <scope>NUCLEOTIDE SEQUENCE [LARGE SCALE GENOMIC DNA]</scope>
    <source>
        <strain evidence="3 4">FI3</strain>
    </source>
</reference>
<organism evidence="3 4">
    <name type="scientific">Bipolaris victoriae (strain FI3)</name>
    <name type="common">Victoria blight of oats agent</name>
    <name type="synonym">Cochliobolus victoriae</name>
    <dbReference type="NCBI Taxonomy" id="930091"/>
    <lineage>
        <taxon>Eukaryota</taxon>
        <taxon>Fungi</taxon>
        <taxon>Dikarya</taxon>
        <taxon>Ascomycota</taxon>
        <taxon>Pezizomycotina</taxon>
        <taxon>Dothideomycetes</taxon>
        <taxon>Pleosporomycetidae</taxon>
        <taxon>Pleosporales</taxon>
        <taxon>Pleosporineae</taxon>
        <taxon>Pleosporaceae</taxon>
        <taxon>Bipolaris</taxon>
    </lineage>
</organism>
<gene>
    <name evidence="3" type="ORF">COCVIDRAFT_11368</name>
</gene>
<dbReference type="GeneID" id="26250401"/>
<dbReference type="SUPFAM" id="SSF55486">
    <property type="entry name" value="Metalloproteases ('zincins'), catalytic domain"/>
    <property type="match status" value="1"/>
</dbReference>
<dbReference type="OrthoDB" id="291007at2759"/>
<evidence type="ECO:0000256" key="2">
    <source>
        <dbReference type="SAM" id="SignalP"/>
    </source>
</evidence>
<sequence>MGSSILTLVFSTILAAHPVLAGSRAWESSIVYTPPSHTELHGDLFVPEKENATIGTGSRRSTNTIKKRYVTINPGAANSDDRLWPNGKITYCFESKATKELFFEDLLEARKLWENSGLGSGFDWEEKDESYCNNNANRPNFLLITKSDGLSCTVGIPPLNKMSGDPENRGPLMRLTADLDIGKQNLVANFAHQMGHAWGLHHEHQNPAFWSSDYAAAGGNVFGSSNFKCQNLKDYASVAATLTADQMKKACTSRAFAKAHRFSAAEYLPFADSTAYRASKSVTEPDWDSIMIYDSGMGSVLTKPNGDQIKQVLAPSQRDVEGLKLLYGISPKSKFNPLGSKSNSKRNKFNDIRKKERDSGCGEVPDDDPKGQVLCTPATCGGGSCPAKKARAVEATSNRKALPRAIPTTADPVFGFLNKPTPGGLDAFAQEFFDTKPFLVDLEDVDSRERSTSIFMQWKQANKRQSHHWESWWKGKATEEQFRNAVIKPLVEGDIDNPSFLGFPQLPKDCLTKEKNLKATIFTPTFVAGTTSKYQAKVAMLVSAVAESMSIAESDIKIQLYDANVDDNYKDDWQQVKNTDTASGKVMLTYNNDIFNDGNRAAYQVWGGALVDGVKQANSAITEAMMQDDWKPNFSRKRAILRFFGLA</sequence>
<dbReference type="AlphaFoldDB" id="W7EZU0"/>
<keyword evidence="2" id="KW-0732">Signal</keyword>
<dbReference type="EMBL" id="KI968693">
    <property type="protein sequence ID" value="EUN32454.1"/>
    <property type="molecule type" value="Genomic_DNA"/>
</dbReference>
<name>W7EZU0_BIPV3</name>
<protein>
    <recommendedName>
        <fullName evidence="5">Peptidase metallopeptidase domain-containing protein</fullName>
    </recommendedName>
</protein>
<accession>W7EZU0</accession>
<evidence type="ECO:0000313" key="4">
    <source>
        <dbReference type="Proteomes" id="UP000054337"/>
    </source>
</evidence>
<proteinExistence type="predicted"/>
<evidence type="ECO:0000256" key="1">
    <source>
        <dbReference type="SAM" id="MobiDB-lite"/>
    </source>
</evidence>
<dbReference type="RefSeq" id="XP_014562016.1">
    <property type="nucleotide sequence ID" value="XM_014706530.1"/>
</dbReference>